<name>G7URW1_PSEUP</name>
<evidence type="ECO:0000259" key="1">
    <source>
        <dbReference type="Pfam" id="PF04273"/>
    </source>
</evidence>
<dbReference type="AlphaFoldDB" id="G7URW1"/>
<dbReference type="GO" id="GO:0016787">
    <property type="term" value="F:hydrolase activity"/>
    <property type="evidence" value="ECO:0007669"/>
    <property type="project" value="InterPro"/>
</dbReference>
<dbReference type="eggNOG" id="COG3453">
    <property type="taxonomic scope" value="Bacteria"/>
</dbReference>
<organism evidence="2 3">
    <name type="scientific">Pseudoxanthomonas spadix (strain BD-a59)</name>
    <dbReference type="NCBI Taxonomy" id="1045855"/>
    <lineage>
        <taxon>Bacteria</taxon>
        <taxon>Pseudomonadati</taxon>
        <taxon>Pseudomonadota</taxon>
        <taxon>Gammaproteobacteria</taxon>
        <taxon>Lysobacterales</taxon>
        <taxon>Lysobacteraceae</taxon>
        <taxon>Pseudoxanthomonas</taxon>
    </lineage>
</organism>
<dbReference type="EMBL" id="CP003093">
    <property type="protein sequence ID" value="AER55989.1"/>
    <property type="molecule type" value="Genomic_DNA"/>
</dbReference>
<dbReference type="STRING" id="1045855.DSC_06690"/>
<dbReference type="NCBIfam" id="TIGR01244">
    <property type="entry name" value="TIGR01244 family sulfur transferase"/>
    <property type="match status" value="1"/>
</dbReference>
<keyword evidence="3" id="KW-1185">Reference proteome</keyword>
<protein>
    <recommendedName>
        <fullName evidence="1">Beta-lactamase hydrolase-like protein phosphatase-like domain-containing protein</fullName>
    </recommendedName>
</protein>
<dbReference type="Gene3D" id="3.90.190.10">
    <property type="entry name" value="Protein tyrosine phosphatase superfamily"/>
    <property type="match status" value="1"/>
</dbReference>
<sequence length="141" mass="14632">MLDERLSVLPQIQPEDLPTLAAMGFRSIISNRPDGEAPDQPATAEIASAARAAGLQFEHVPVVGGAISDADIARFGTLLDTLPGPVLGFCKTGTRAATLWALSQARQQPVAQLLQAAAQAGYDLSGQAERMAKLAAPDKAG</sequence>
<proteinExistence type="predicted"/>
<evidence type="ECO:0000313" key="2">
    <source>
        <dbReference type="EMBL" id="AER55989.1"/>
    </source>
</evidence>
<gene>
    <name evidence="2" type="ordered locus">DSC_06690</name>
</gene>
<feature type="domain" description="Beta-lactamase hydrolase-like protein phosphatase-like" evidence="1">
    <location>
        <begin position="2"/>
        <end position="106"/>
    </location>
</feature>
<dbReference type="HOGENOM" id="CLU_105726_3_0_6"/>
<accession>G7URW1</accession>
<dbReference type="SUPFAM" id="SSF52799">
    <property type="entry name" value="(Phosphotyrosine protein) phosphatases II"/>
    <property type="match status" value="1"/>
</dbReference>
<dbReference type="InterPro" id="IPR029021">
    <property type="entry name" value="Prot-tyrosine_phosphatase-like"/>
</dbReference>
<dbReference type="Proteomes" id="UP000005870">
    <property type="component" value="Chromosome"/>
</dbReference>
<evidence type="ECO:0000313" key="3">
    <source>
        <dbReference type="Proteomes" id="UP000005870"/>
    </source>
</evidence>
<reference evidence="2 3" key="1">
    <citation type="journal article" date="2012" name="J. Bacteriol.">
        <title>Complete Genome Sequence of the BTEX-Degrading Bacterium Pseudoxanthomonas spadix BD-a59.</title>
        <authorList>
            <person name="Lee S.H."/>
            <person name="Jin H.M."/>
            <person name="Lee H.J."/>
            <person name="Kim J.M."/>
            <person name="Jeon C.O."/>
        </authorList>
    </citation>
    <scope>NUCLEOTIDE SEQUENCE [LARGE SCALE GENOMIC DNA]</scope>
    <source>
        <strain evidence="2 3">BD-a59</strain>
    </source>
</reference>
<dbReference type="KEGG" id="psd:DSC_06690"/>
<dbReference type="Pfam" id="PF04273">
    <property type="entry name" value="BLH_phosphatase"/>
    <property type="match status" value="1"/>
</dbReference>
<dbReference type="InterPro" id="IPR005939">
    <property type="entry name" value="BLH_phosphatase-like"/>
</dbReference>